<accession>Q01RR2</accession>
<gene>
    <name evidence="1" type="ordered locus">Acid_6737</name>
</gene>
<dbReference type="eggNOG" id="ENOG5032SRY">
    <property type="taxonomic scope" value="Bacteria"/>
</dbReference>
<dbReference type="Pfam" id="PF18953">
    <property type="entry name" value="SAP_new25"/>
    <property type="match status" value="1"/>
</dbReference>
<dbReference type="InParanoid" id="Q01RR2"/>
<evidence type="ECO:0000313" key="1">
    <source>
        <dbReference type="EMBL" id="ABJ87658.1"/>
    </source>
</evidence>
<dbReference type="EMBL" id="CP000473">
    <property type="protein sequence ID" value="ABJ87658.1"/>
    <property type="molecule type" value="Genomic_DNA"/>
</dbReference>
<dbReference type="AlphaFoldDB" id="Q01RR2"/>
<proteinExistence type="predicted"/>
<organism evidence="1">
    <name type="scientific">Solibacter usitatus (strain Ellin6076)</name>
    <dbReference type="NCBI Taxonomy" id="234267"/>
    <lineage>
        <taxon>Bacteria</taxon>
        <taxon>Pseudomonadati</taxon>
        <taxon>Acidobacteriota</taxon>
        <taxon>Terriglobia</taxon>
        <taxon>Bryobacterales</taxon>
        <taxon>Solibacteraceae</taxon>
        <taxon>Candidatus Solibacter</taxon>
    </lineage>
</organism>
<protein>
    <submittedName>
        <fullName evidence="1">Uncharacterized protein</fullName>
    </submittedName>
</protein>
<sequence length="207" mass="23766">MKPQTKLSKSMTQAQFDNGYWYATEVKEFAKTIGIPSASRLRKDELEKAIKVFLKTGKIESPTKRSLSASGAKDAEHGLSLSLPVAVYTNDKETKDFLEREAQKLVPGLKRKSGTRYRLNRWREDQLANGVQITYGDLVKEYVRLNLTKEPFAQIPIDCYINFMGDFLAGERGATWEQALRAWKKLKKLDAAKNYRSWVRLNLSKQR</sequence>
<dbReference type="KEGG" id="sus:Acid_6737"/>
<reference evidence="1" key="1">
    <citation type="submission" date="2006-10" db="EMBL/GenBank/DDBJ databases">
        <title>Complete sequence of Solibacter usitatus Ellin6076.</title>
        <authorList>
            <consortium name="US DOE Joint Genome Institute"/>
            <person name="Copeland A."/>
            <person name="Lucas S."/>
            <person name="Lapidus A."/>
            <person name="Barry K."/>
            <person name="Detter J.C."/>
            <person name="Glavina del Rio T."/>
            <person name="Hammon N."/>
            <person name="Israni S."/>
            <person name="Dalin E."/>
            <person name="Tice H."/>
            <person name="Pitluck S."/>
            <person name="Thompson L.S."/>
            <person name="Brettin T."/>
            <person name="Bruce D."/>
            <person name="Han C."/>
            <person name="Tapia R."/>
            <person name="Gilna P."/>
            <person name="Schmutz J."/>
            <person name="Larimer F."/>
            <person name="Land M."/>
            <person name="Hauser L."/>
            <person name="Kyrpides N."/>
            <person name="Mikhailova N."/>
            <person name="Janssen P.H."/>
            <person name="Kuske C.R."/>
            <person name="Richardson P."/>
        </authorList>
    </citation>
    <scope>NUCLEOTIDE SEQUENCE</scope>
    <source>
        <strain evidence="1">Ellin6076</strain>
    </source>
</reference>
<dbReference type="HOGENOM" id="CLU_1347878_0_0_0"/>
<name>Q01RR2_SOLUE</name>